<dbReference type="VEuPathDB" id="FungiDB:PGTG_16294"/>
<sequence>MSTQRLHRRVYALGRYKSSSASSSFKQQAFQGYIQTSVNYEAYMVDLLRFHK</sequence>
<organism evidence="1 2">
    <name type="scientific">Puccinia graminis f. sp. tritici (strain CRL 75-36-700-3 / race SCCL)</name>
    <name type="common">Black stem rust fungus</name>
    <dbReference type="NCBI Taxonomy" id="418459"/>
    <lineage>
        <taxon>Eukaryota</taxon>
        <taxon>Fungi</taxon>
        <taxon>Dikarya</taxon>
        <taxon>Basidiomycota</taxon>
        <taxon>Pucciniomycotina</taxon>
        <taxon>Pucciniomycetes</taxon>
        <taxon>Pucciniales</taxon>
        <taxon>Pucciniaceae</taxon>
        <taxon>Puccinia</taxon>
    </lineage>
</organism>
<dbReference type="InParanoid" id="E3L173"/>
<gene>
    <name evidence="1" type="ORF">PGTG_16294</name>
</gene>
<dbReference type="Proteomes" id="UP000008783">
    <property type="component" value="Unassembled WGS sequence"/>
</dbReference>
<evidence type="ECO:0000313" key="2">
    <source>
        <dbReference type="Proteomes" id="UP000008783"/>
    </source>
</evidence>
<protein>
    <submittedName>
        <fullName evidence="1">Uncharacterized protein</fullName>
    </submittedName>
</protein>
<proteinExistence type="predicted"/>
<accession>E3L173</accession>
<keyword evidence="2" id="KW-1185">Reference proteome</keyword>
<evidence type="ECO:0000313" key="1">
    <source>
        <dbReference type="EMBL" id="EFP90268.2"/>
    </source>
</evidence>
<dbReference type="RefSeq" id="XP_003334687.2">
    <property type="nucleotide sequence ID" value="XM_003334639.2"/>
</dbReference>
<reference key="1">
    <citation type="submission" date="2007-01" db="EMBL/GenBank/DDBJ databases">
        <title>The Genome Sequence of Puccinia graminis f. sp. tritici Strain CRL 75-36-700-3.</title>
        <authorList>
            <consortium name="The Broad Institute Genome Sequencing Platform"/>
            <person name="Birren B."/>
            <person name="Lander E."/>
            <person name="Galagan J."/>
            <person name="Nusbaum C."/>
            <person name="Devon K."/>
            <person name="Cuomo C."/>
            <person name="Jaffe D."/>
            <person name="Butler J."/>
            <person name="Alvarez P."/>
            <person name="Gnerre S."/>
            <person name="Grabherr M."/>
            <person name="Mauceli E."/>
            <person name="Brockman W."/>
            <person name="Young S."/>
            <person name="LaButti K."/>
            <person name="Sykes S."/>
            <person name="DeCaprio D."/>
            <person name="Crawford M."/>
            <person name="Koehrsen M."/>
            <person name="Engels R."/>
            <person name="Montgomery P."/>
            <person name="Pearson M."/>
            <person name="Howarth C."/>
            <person name="Larson L."/>
            <person name="White J."/>
            <person name="Zeng Q."/>
            <person name="Kodira C."/>
            <person name="Yandava C."/>
            <person name="Alvarado L."/>
            <person name="O'Leary S."/>
            <person name="Szabo L."/>
            <person name="Dean R."/>
            <person name="Schein J."/>
        </authorList>
    </citation>
    <scope>NUCLEOTIDE SEQUENCE</scope>
    <source>
        <strain>CRL 75-36-700-3</strain>
    </source>
</reference>
<name>E3L173_PUCGT</name>
<reference evidence="2" key="2">
    <citation type="journal article" date="2011" name="Proc. Natl. Acad. Sci. U.S.A.">
        <title>Obligate biotrophy features unraveled by the genomic analysis of rust fungi.</title>
        <authorList>
            <person name="Duplessis S."/>
            <person name="Cuomo C.A."/>
            <person name="Lin Y.-C."/>
            <person name="Aerts A."/>
            <person name="Tisserant E."/>
            <person name="Veneault-Fourrey C."/>
            <person name="Joly D.L."/>
            <person name="Hacquard S."/>
            <person name="Amselem J."/>
            <person name="Cantarel B.L."/>
            <person name="Chiu R."/>
            <person name="Coutinho P.M."/>
            <person name="Feau N."/>
            <person name="Field M."/>
            <person name="Frey P."/>
            <person name="Gelhaye E."/>
            <person name="Goldberg J."/>
            <person name="Grabherr M.G."/>
            <person name="Kodira C.D."/>
            <person name="Kohler A."/>
            <person name="Kuees U."/>
            <person name="Lindquist E.A."/>
            <person name="Lucas S.M."/>
            <person name="Mago R."/>
            <person name="Mauceli E."/>
            <person name="Morin E."/>
            <person name="Murat C."/>
            <person name="Pangilinan J.L."/>
            <person name="Park R."/>
            <person name="Pearson M."/>
            <person name="Quesneville H."/>
            <person name="Rouhier N."/>
            <person name="Sakthikumar S."/>
            <person name="Salamov A.A."/>
            <person name="Schmutz J."/>
            <person name="Selles B."/>
            <person name="Shapiro H."/>
            <person name="Tanguay P."/>
            <person name="Tuskan G.A."/>
            <person name="Henrissat B."/>
            <person name="Van de Peer Y."/>
            <person name="Rouze P."/>
            <person name="Ellis J.G."/>
            <person name="Dodds P.N."/>
            <person name="Schein J.E."/>
            <person name="Zhong S."/>
            <person name="Hamelin R.C."/>
            <person name="Grigoriev I.V."/>
            <person name="Szabo L.J."/>
            <person name="Martin F."/>
        </authorList>
    </citation>
    <scope>NUCLEOTIDE SEQUENCE [LARGE SCALE GENOMIC DNA]</scope>
    <source>
        <strain evidence="2">CRL 75-36-700-3 / race SCCL</strain>
    </source>
</reference>
<dbReference type="EMBL" id="DS178331">
    <property type="protein sequence ID" value="EFP90268.2"/>
    <property type="molecule type" value="Genomic_DNA"/>
</dbReference>
<dbReference type="GeneID" id="10546408"/>
<dbReference type="HOGENOM" id="CLU_3088333_0_0_1"/>
<dbReference type="KEGG" id="pgr:PGTG_16294"/>
<dbReference type="AlphaFoldDB" id="E3L173"/>